<keyword evidence="3" id="KW-0695">RNA-directed DNA polymerase</keyword>
<dbReference type="SUPFAM" id="SSF56672">
    <property type="entry name" value="DNA/RNA polymerases"/>
    <property type="match status" value="1"/>
</dbReference>
<dbReference type="EMBL" id="UGUW01000004">
    <property type="protein sequence ID" value="SUD59835.1"/>
    <property type="molecule type" value="Genomic_DNA"/>
</dbReference>
<keyword evidence="3" id="KW-0548">Nucleotidyltransferase</keyword>
<dbReference type="PROSITE" id="PS50878">
    <property type="entry name" value="RT_POL"/>
    <property type="match status" value="1"/>
</dbReference>
<evidence type="ECO:0000256" key="1">
    <source>
        <dbReference type="ARBA" id="ARBA00034120"/>
    </source>
</evidence>
<protein>
    <submittedName>
        <fullName evidence="3">Reverse transcriptase domain protein</fullName>
    </submittedName>
</protein>
<dbReference type="InterPro" id="IPR051083">
    <property type="entry name" value="GrpII_Intron_Splice-Mob/Def"/>
</dbReference>
<dbReference type="PANTHER" id="PTHR34047:SF8">
    <property type="entry name" value="PROTEIN YKFC"/>
    <property type="match status" value="1"/>
</dbReference>
<sequence>MRGPKLRLIQAPPFADRVVHHALVQVVGPLYERKFIHDSYACRVGKGTQAAVARAQHFMRVAKRNWGDDCYILKADISRFFASIRHHVLLAEIERTLADRDALWLWRQIIAGYGHESGIGLPVGALTSQLGANIILNRLDHFAKDQLGLKFYVRYMDDFVAILPSKAAAADAMKALAGEVNALCLALNPKTAIHPWQRGLDFCGYRIWPTHILPRKRNVKRARLSFRQLATRYRAGQVDQEHVRQRVNSFLAYTKHCSAARTVSGVLGDLRLKRAAGPEN</sequence>
<evidence type="ECO:0000259" key="2">
    <source>
        <dbReference type="PROSITE" id="PS50878"/>
    </source>
</evidence>
<proteinExistence type="inferred from homology"/>
<comment type="similarity">
    <text evidence="1">Belongs to the bacterial reverse transcriptase family.</text>
</comment>
<dbReference type="PANTHER" id="PTHR34047">
    <property type="entry name" value="NUCLEAR INTRON MATURASE 1, MITOCHONDRIAL-RELATED"/>
    <property type="match status" value="1"/>
</dbReference>
<keyword evidence="3" id="KW-0808">Transferase</keyword>
<dbReference type="Proteomes" id="UP000254084">
    <property type="component" value="Unassembled WGS sequence"/>
</dbReference>
<dbReference type="CDD" id="cd01651">
    <property type="entry name" value="RT_G2_intron"/>
    <property type="match status" value="1"/>
</dbReference>
<evidence type="ECO:0000313" key="4">
    <source>
        <dbReference type="Proteomes" id="UP000254084"/>
    </source>
</evidence>
<dbReference type="Pfam" id="PF00078">
    <property type="entry name" value="RVT_1"/>
    <property type="match status" value="1"/>
</dbReference>
<feature type="domain" description="Reverse transcriptase" evidence="2">
    <location>
        <begin position="1"/>
        <end position="207"/>
    </location>
</feature>
<dbReference type="InterPro" id="IPR000477">
    <property type="entry name" value="RT_dom"/>
</dbReference>
<name>A0A379K562_ECTOL</name>
<dbReference type="AlphaFoldDB" id="A0A379K562"/>
<reference evidence="3 4" key="1">
    <citation type="submission" date="2018-06" db="EMBL/GenBank/DDBJ databases">
        <authorList>
            <consortium name="Pathogen Informatics"/>
            <person name="Doyle S."/>
        </authorList>
    </citation>
    <scope>NUCLEOTIDE SEQUENCE [LARGE SCALE GENOMIC DNA]</scope>
    <source>
        <strain evidence="3 4">NCTC10860</strain>
    </source>
</reference>
<dbReference type="InterPro" id="IPR043502">
    <property type="entry name" value="DNA/RNA_pol_sf"/>
</dbReference>
<accession>A0A379K562</accession>
<gene>
    <name evidence="3" type="primary">ltrA_17</name>
    <name evidence="3" type="ORF">NCTC10860_02148</name>
</gene>
<dbReference type="GO" id="GO:0003964">
    <property type="term" value="F:RNA-directed DNA polymerase activity"/>
    <property type="evidence" value="ECO:0007669"/>
    <property type="project" value="UniProtKB-KW"/>
</dbReference>
<organism evidence="3 4">
    <name type="scientific">Ectopseudomonas oleovorans</name>
    <name type="common">Pseudomonas oleovorans</name>
    <dbReference type="NCBI Taxonomy" id="301"/>
    <lineage>
        <taxon>Bacteria</taxon>
        <taxon>Pseudomonadati</taxon>
        <taxon>Pseudomonadota</taxon>
        <taxon>Gammaproteobacteria</taxon>
        <taxon>Pseudomonadales</taxon>
        <taxon>Pseudomonadaceae</taxon>
        <taxon>Ectopseudomonas</taxon>
    </lineage>
</organism>
<evidence type="ECO:0000313" key="3">
    <source>
        <dbReference type="EMBL" id="SUD59835.1"/>
    </source>
</evidence>